<accession>A0AAD8FJL6</accession>
<feature type="transmembrane region" description="Helical" evidence="1">
    <location>
        <begin position="511"/>
        <end position="533"/>
    </location>
</feature>
<organism evidence="2 3">
    <name type="scientific">Biomphalaria pfeifferi</name>
    <name type="common">Bloodfluke planorb</name>
    <name type="synonym">Freshwater snail</name>
    <dbReference type="NCBI Taxonomy" id="112525"/>
    <lineage>
        <taxon>Eukaryota</taxon>
        <taxon>Metazoa</taxon>
        <taxon>Spiralia</taxon>
        <taxon>Lophotrochozoa</taxon>
        <taxon>Mollusca</taxon>
        <taxon>Gastropoda</taxon>
        <taxon>Heterobranchia</taxon>
        <taxon>Euthyneura</taxon>
        <taxon>Panpulmonata</taxon>
        <taxon>Hygrophila</taxon>
        <taxon>Lymnaeoidea</taxon>
        <taxon>Planorbidae</taxon>
        <taxon>Biomphalaria</taxon>
    </lineage>
</organism>
<gene>
    <name evidence="2" type="ORF">Bpfe_003475</name>
</gene>
<comment type="caution">
    <text evidence="2">The sequence shown here is derived from an EMBL/GenBank/DDBJ whole genome shotgun (WGS) entry which is preliminary data.</text>
</comment>
<feature type="non-terminal residue" evidence="2">
    <location>
        <position position="565"/>
    </location>
</feature>
<evidence type="ECO:0000256" key="1">
    <source>
        <dbReference type="SAM" id="Phobius"/>
    </source>
</evidence>
<evidence type="ECO:0000313" key="2">
    <source>
        <dbReference type="EMBL" id="KAK0066740.1"/>
    </source>
</evidence>
<reference evidence="2" key="1">
    <citation type="journal article" date="2023" name="PLoS Negl. Trop. Dis.">
        <title>A genome sequence for Biomphalaria pfeifferi, the major vector snail for the human-infecting parasite Schistosoma mansoni.</title>
        <authorList>
            <person name="Bu L."/>
            <person name="Lu L."/>
            <person name="Laidemitt M.R."/>
            <person name="Zhang S.M."/>
            <person name="Mutuku M."/>
            <person name="Mkoji G."/>
            <person name="Steinauer M."/>
            <person name="Loker E.S."/>
        </authorList>
    </citation>
    <scope>NUCLEOTIDE SEQUENCE</scope>
    <source>
        <strain evidence="2">KasaAsao</strain>
    </source>
</reference>
<keyword evidence="1" id="KW-0472">Membrane</keyword>
<feature type="transmembrane region" description="Helical" evidence="1">
    <location>
        <begin position="161"/>
        <end position="181"/>
    </location>
</feature>
<proteinExistence type="predicted"/>
<name>A0AAD8FJL6_BIOPF</name>
<dbReference type="SUPFAM" id="SSF48726">
    <property type="entry name" value="Immunoglobulin"/>
    <property type="match status" value="1"/>
</dbReference>
<dbReference type="Proteomes" id="UP001233172">
    <property type="component" value="Unassembled WGS sequence"/>
</dbReference>
<dbReference type="AlphaFoldDB" id="A0AAD8FJL6"/>
<dbReference type="EMBL" id="JASAOG010000009">
    <property type="protein sequence ID" value="KAK0066740.1"/>
    <property type="molecule type" value="Genomic_DNA"/>
</dbReference>
<reference evidence="2" key="2">
    <citation type="submission" date="2023-04" db="EMBL/GenBank/DDBJ databases">
        <authorList>
            <person name="Bu L."/>
            <person name="Lu L."/>
            <person name="Laidemitt M.R."/>
            <person name="Zhang S.M."/>
            <person name="Mutuku M."/>
            <person name="Mkoji G."/>
            <person name="Steinauer M."/>
            <person name="Loker E.S."/>
        </authorList>
    </citation>
    <scope>NUCLEOTIDE SEQUENCE</scope>
    <source>
        <strain evidence="2">KasaAsao</strain>
        <tissue evidence="2">Whole Snail</tissue>
    </source>
</reference>
<keyword evidence="3" id="KW-1185">Reference proteome</keyword>
<keyword evidence="1" id="KW-1133">Transmembrane helix</keyword>
<evidence type="ECO:0008006" key="4">
    <source>
        <dbReference type="Google" id="ProtNLM"/>
    </source>
</evidence>
<evidence type="ECO:0000313" key="3">
    <source>
        <dbReference type="Proteomes" id="UP001233172"/>
    </source>
</evidence>
<dbReference type="InterPro" id="IPR036179">
    <property type="entry name" value="Ig-like_dom_sf"/>
</dbReference>
<sequence length="565" mass="64412">LHFTNRQKKMIKVPVCRVMILVLTFSRNGFSALLNGESLTICATFKHMLTEDLEVVWLRNDDTVSQCSIRGGCLDDFQDKTNTSLRYDKETGLASCNVTIKNATRDDLGTWTLKYLGTAGVVYTNDLFACGLYDDENKSKRRTKECIEACSCDRVNFNFDLLPILLSSFLIVLVLAAILLYKYRSDERCKKILKLFFSKMPTKTPAEAREHDIRDSSLRWMSNNANATFEEIAALYANMCISTKQMSICQCSFIPILLSIVFYKEVFSESAALNATLSDFILQDGNTKCERYFLINDTIELKASIVWTRDINLDYNDGILIYKYSDSNASFKLLYHLRFHQCKGLHKSLPMSCSFSNSSAEAQLRLTATKTYSQKYIRLHVNNTKNAWESNVRQIPRIFEYQDIKMTCNNKTLGGNVTSVYLPNETTELHVCCVDAPDPCFPVIYSYFKDSSNKSRTCVTYTRKQNETTFLIGLDVCNNSVQYPFKVFFSNETETITTTTGNGIQSNDTELILGLSLGLGIPAVFLILAIVVYKRCNNNENHDENEEHEMDDMMNERLQSIEKST</sequence>
<protein>
    <recommendedName>
        <fullName evidence="4">Ig-like domain-containing protein</fullName>
    </recommendedName>
</protein>
<keyword evidence="1" id="KW-0812">Transmembrane</keyword>